<dbReference type="PRINTS" id="PR01035">
    <property type="entry name" value="TCRTETA"/>
</dbReference>
<comment type="caution">
    <text evidence="8">The sequence shown here is derived from an EMBL/GenBank/DDBJ whole genome shotgun (WGS) entry which is preliminary data.</text>
</comment>
<evidence type="ECO:0000259" key="7">
    <source>
        <dbReference type="PROSITE" id="PS50850"/>
    </source>
</evidence>
<comment type="subcellular location">
    <subcellularLocation>
        <location evidence="1">Cell membrane</location>
        <topology evidence="1">Multi-pass membrane protein</topology>
    </subcellularLocation>
</comment>
<dbReference type="PANTHER" id="PTHR43683:SF1">
    <property type="entry name" value="MULTIDRUG EFFLUX PROTEIN YFMO"/>
    <property type="match status" value="1"/>
</dbReference>
<evidence type="ECO:0000256" key="3">
    <source>
        <dbReference type="ARBA" id="ARBA00022692"/>
    </source>
</evidence>
<evidence type="ECO:0000313" key="9">
    <source>
        <dbReference type="Proteomes" id="UP001597493"/>
    </source>
</evidence>
<dbReference type="InterPro" id="IPR001958">
    <property type="entry name" value="Tet-R_TetA/multi-R_MdtG-like"/>
</dbReference>
<dbReference type="InterPro" id="IPR053200">
    <property type="entry name" value="YfmO-like"/>
</dbReference>
<feature type="transmembrane region" description="Helical" evidence="6">
    <location>
        <begin position="178"/>
        <end position="197"/>
    </location>
</feature>
<keyword evidence="5 6" id="KW-0472">Membrane</keyword>
<keyword evidence="9" id="KW-1185">Reference proteome</keyword>
<feature type="transmembrane region" description="Helical" evidence="6">
    <location>
        <begin position="62"/>
        <end position="82"/>
    </location>
</feature>
<proteinExistence type="predicted"/>
<feature type="transmembrane region" description="Helical" evidence="6">
    <location>
        <begin position="148"/>
        <end position="166"/>
    </location>
</feature>
<name>A0ABW5QZD9_9BACL</name>
<dbReference type="Gene3D" id="1.20.1250.20">
    <property type="entry name" value="MFS general substrate transporter like domains"/>
    <property type="match status" value="1"/>
</dbReference>
<dbReference type="CDD" id="cd17474">
    <property type="entry name" value="MFS_YfmO_like"/>
    <property type="match status" value="1"/>
</dbReference>
<feature type="transmembrane region" description="Helical" evidence="6">
    <location>
        <begin position="218"/>
        <end position="240"/>
    </location>
</feature>
<dbReference type="Pfam" id="PF07690">
    <property type="entry name" value="MFS_1"/>
    <property type="match status" value="1"/>
</dbReference>
<feature type="transmembrane region" description="Helical" evidence="6">
    <location>
        <begin position="308"/>
        <end position="330"/>
    </location>
</feature>
<feature type="transmembrane region" description="Helical" evidence="6">
    <location>
        <begin position="342"/>
        <end position="359"/>
    </location>
</feature>
<dbReference type="RefSeq" id="WP_379274223.1">
    <property type="nucleotide sequence ID" value="NZ_JBHUGT010000051.1"/>
</dbReference>
<dbReference type="PROSITE" id="PS50850">
    <property type="entry name" value="MFS"/>
    <property type="match status" value="1"/>
</dbReference>
<organism evidence="8 9">
    <name type="scientific">Paenibacillus thailandensis</name>
    <dbReference type="NCBI Taxonomy" id="393250"/>
    <lineage>
        <taxon>Bacteria</taxon>
        <taxon>Bacillati</taxon>
        <taxon>Bacillota</taxon>
        <taxon>Bacilli</taxon>
        <taxon>Bacillales</taxon>
        <taxon>Paenibacillaceae</taxon>
        <taxon>Paenibacillus</taxon>
    </lineage>
</organism>
<evidence type="ECO:0000313" key="8">
    <source>
        <dbReference type="EMBL" id="MFD2661415.1"/>
    </source>
</evidence>
<gene>
    <name evidence="8" type="ORF">ACFSW5_14265</name>
</gene>
<dbReference type="PANTHER" id="PTHR43683">
    <property type="entry name" value="MULTIDRUG EFFLUX PROTEIN YFMO"/>
    <property type="match status" value="1"/>
</dbReference>
<protein>
    <submittedName>
        <fullName evidence="8">MFS transporter</fullName>
    </submittedName>
</protein>
<dbReference type="SUPFAM" id="SSF103473">
    <property type="entry name" value="MFS general substrate transporter"/>
    <property type="match status" value="1"/>
</dbReference>
<evidence type="ECO:0000256" key="2">
    <source>
        <dbReference type="ARBA" id="ARBA00022448"/>
    </source>
</evidence>
<keyword evidence="4 6" id="KW-1133">Transmembrane helix</keyword>
<feature type="transmembrane region" description="Helical" evidence="6">
    <location>
        <begin position="89"/>
        <end position="107"/>
    </location>
</feature>
<dbReference type="EMBL" id="JBHUMY010000013">
    <property type="protein sequence ID" value="MFD2661415.1"/>
    <property type="molecule type" value="Genomic_DNA"/>
</dbReference>
<feature type="transmembrane region" description="Helical" evidence="6">
    <location>
        <begin position="252"/>
        <end position="271"/>
    </location>
</feature>
<feature type="transmembrane region" description="Helical" evidence="6">
    <location>
        <begin position="23"/>
        <end position="42"/>
    </location>
</feature>
<keyword evidence="3 6" id="KW-0812">Transmembrane</keyword>
<reference evidence="9" key="1">
    <citation type="journal article" date="2019" name="Int. J. Syst. Evol. Microbiol.">
        <title>The Global Catalogue of Microorganisms (GCM) 10K type strain sequencing project: providing services to taxonomists for standard genome sequencing and annotation.</title>
        <authorList>
            <consortium name="The Broad Institute Genomics Platform"/>
            <consortium name="The Broad Institute Genome Sequencing Center for Infectious Disease"/>
            <person name="Wu L."/>
            <person name="Ma J."/>
        </authorList>
    </citation>
    <scope>NUCLEOTIDE SEQUENCE [LARGE SCALE GENOMIC DNA]</scope>
    <source>
        <strain evidence="9">TISTR 1827</strain>
    </source>
</reference>
<feature type="transmembrane region" description="Helical" evidence="6">
    <location>
        <begin position="283"/>
        <end position="302"/>
    </location>
</feature>
<keyword evidence="2" id="KW-0813">Transport</keyword>
<feature type="transmembrane region" description="Helical" evidence="6">
    <location>
        <begin position="119"/>
        <end position="141"/>
    </location>
</feature>
<dbReference type="InterPro" id="IPR011701">
    <property type="entry name" value="MFS"/>
</dbReference>
<evidence type="ECO:0000256" key="6">
    <source>
        <dbReference type="SAM" id="Phobius"/>
    </source>
</evidence>
<feature type="domain" description="Major facilitator superfamily (MFS) profile" evidence="7">
    <location>
        <begin position="24"/>
        <end position="395"/>
    </location>
</feature>
<evidence type="ECO:0000256" key="5">
    <source>
        <dbReference type="ARBA" id="ARBA00023136"/>
    </source>
</evidence>
<accession>A0ABW5QZD9</accession>
<feature type="transmembrane region" description="Helical" evidence="6">
    <location>
        <begin position="371"/>
        <end position="389"/>
    </location>
</feature>
<evidence type="ECO:0000256" key="4">
    <source>
        <dbReference type="ARBA" id="ARBA00022989"/>
    </source>
</evidence>
<evidence type="ECO:0000256" key="1">
    <source>
        <dbReference type="ARBA" id="ARBA00004651"/>
    </source>
</evidence>
<dbReference type="Proteomes" id="UP001597493">
    <property type="component" value="Unassembled WGS sequence"/>
</dbReference>
<dbReference type="InterPro" id="IPR036259">
    <property type="entry name" value="MFS_trans_sf"/>
</dbReference>
<dbReference type="InterPro" id="IPR020846">
    <property type="entry name" value="MFS_dom"/>
</dbReference>
<sequence length="403" mass="42526">MSSTGTTYQELERKRTGVLQQPLAVWAIAFACVISFMGIGLVDPILPAIAKSMDASKSQVSLLFTSYNLMTGLAMIITGFVSSRLGTKWTLLVGIFMIVLFAGLAGNSDAINSIVWLRGGWGIGNALFLATALSAIVGLSTSGTAKAIILYEAALGVGIAVGPLLGGELGSISWRGPFFGVSVLMGIAFLFILFVMPKVARPSKPSPISAPFKALGFSALRTFGFTAFLYNFGMFSLLAYAPYVMELDEHGLGYVFFGWGFCLAVTSVFVAPKLQTKFGTVKPLAAVLILFALTLLIMGAGANKPAVVIAAVVVSGLFLGVNNTLITTAVMGSAPVERSVASAAYSFLRFMGGAIAPWLTSKLGEWFNSSIPFYFGGVMVLLGVLLVLLQRKKLAFVDEAASH</sequence>